<protein>
    <recommendedName>
        <fullName evidence="2">7TM GPCR serpentine receptor class x (Srx) domain-containing protein</fullName>
    </recommendedName>
</protein>
<proteinExistence type="predicted"/>
<keyword evidence="1" id="KW-0472">Membrane</keyword>
<feature type="transmembrane region" description="Helical" evidence="1">
    <location>
        <begin position="12"/>
        <end position="32"/>
    </location>
</feature>
<feature type="domain" description="7TM GPCR serpentine receptor class x (Srx)" evidence="2">
    <location>
        <begin position="27"/>
        <end position="133"/>
    </location>
</feature>
<feature type="transmembrane region" description="Helical" evidence="1">
    <location>
        <begin position="163"/>
        <end position="188"/>
    </location>
</feature>
<keyword evidence="1" id="KW-1133">Transmembrane helix</keyword>
<reference evidence="4" key="1">
    <citation type="submission" date="2024-02" db="UniProtKB">
        <authorList>
            <consortium name="WormBaseParasite"/>
        </authorList>
    </citation>
    <scope>IDENTIFICATION</scope>
</reference>
<evidence type="ECO:0000256" key="1">
    <source>
        <dbReference type="SAM" id="Phobius"/>
    </source>
</evidence>
<dbReference type="AlphaFoldDB" id="A0AAF3EYQ6"/>
<name>A0AAF3EYQ6_9BILA</name>
<evidence type="ECO:0000259" key="2">
    <source>
        <dbReference type="Pfam" id="PF10328"/>
    </source>
</evidence>
<feature type="transmembrane region" description="Helical" evidence="1">
    <location>
        <begin position="209"/>
        <end position="232"/>
    </location>
</feature>
<feature type="transmembrane region" description="Helical" evidence="1">
    <location>
        <begin position="76"/>
        <end position="100"/>
    </location>
</feature>
<dbReference type="WBParaSite" id="MBELARI_LOCUS19340">
    <property type="protein sequence ID" value="MBELARI_LOCUS19340"/>
    <property type="gene ID" value="MBELARI_LOCUS19340"/>
</dbReference>
<dbReference type="Proteomes" id="UP000887575">
    <property type="component" value="Unassembled WGS sequence"/>
</dbReference>
<keyword evidence="3" id="KW-1185">Reference proteome</keyword>
<accession>A0AAF3EYQ6</accession>
<feature type="transmembrane region" description="Helical" evidence="1">
    <location>
        <begin position="121"/>
        <end position="139"/>
    </location>
</feature>
<sequence>MTTDAASYIKLTIAFLEIFVGISWILLFIHILSFQKPRANSPFYTMFLANSVINIVYLWCHSMHFSLQSAHASEWAIWWLWMMWESSVIALHMGVVLTAFNRFCAIVQYTQYKSVLSRRGTLTYILVQLGTAGVVRFVLPPGNHPEKLQGGIIDRDVVLGCSIHFACSSAAVLLSGPLYVKSLQALFSKQRKGWKSSAVRLAEIKRIRFCLASLIFPLFYSILQLFTIGVVVKNHQRSRKQLEILGSFLMLLFVSSQPISVVFFLNSPKNITKLLAKKPRNEIAIYRWNLKSSSAKRTDRSEQFKSEYK</sequence>
<dbReference type="Pfam" id="PF10328">
    <property type="entry name" value="7TM_GPCR_Srx"/>
    <property type="match status" value="1"/>
</dbReference>
<feature type="transmembrane region" description="Helical" evidence="1">
    <location>
        <begin position="44"/>
        <end position="64"/>
    </location>
</feature>
<evidence type="ECO:0000313" key="3">
    <source>
        <dbReference type="Proteomes" id="UP000887575"/>
    </source>
</evidence>
<dbReference type="InterPro" id="IPR019430">
    <property type="entry name" value="7TM_GPCR_serpentine_rcpt_Srx"/>
</dbReference>
<organism evidence="3 4">
    <name type="scientific">Mesorhabditis belari</name>
    <dbReference type="NCBI Taxonomy" id="2138241"/>
    <lineage>
        <taxon>Eukaryota</taxon>
        <taxon>Metazoa</taxon>
        <taxon>Ecdysozoa</taxon>
        <taxon>Nematoda</taxon>
        <taxon>Chromadorea</taxon>
        <taxon>Rhabditida</taxon>
        <taxon>Rhabditina</taxon>
        <taxon>Rhabditomorpha</taxon>
        <taxon>Rhabditoidea</taxon>
        <taxon>Rhabditidae</taxon>
        <taxon>Mesorhabditinae</taxon>
        <taxon>Mesorhabditis</taxon>
    </lineage>
</organism>
<keyword evidence="1" id="KW-0812">Transmembrane</keyword>
<feature type="transmembrane region" description="Helical" evidence="1">
    <location>
        <begin position="244"/>
        <end position="265"/>
    </location>
</feature>
<evidence type="ECO:0000313" key="4">
    <source>
        <dbReference type="WBParaSite" id="MBELARI_LOCUS19340"/>
    </source>
</evidence>